<dbReference type="PANTHER" id="PTHR40094:SF1">
    <property type="entry name" value="UBIQUITIN DOMAIN-CONTAINING PROTEIN"/>
    <property type="match status" value="1"/>
</dbReference>
<dbReference type="InterPro" id="IPR002890">
    <property type="entry name" value="MG2"/>
</dbReference>
<protein>
    <recommendedName>
        <fullName evidence="7">Alpha-2-macroglobulin</fullName>
    </recommendedName>
</protein>
<dbReference type="PANTHER" id="PTHR40094">
    <property type="entry name" value="ALPHA-2-MACROGLOBULIN HOMOLOG"/>
    <property type="match status" value="1"/>
</dbReference>
<gene>
    <name evidence="5" type="ORF">SIID45300_02133</name>
</gene>
<name>A0ABQ0CA86_9PROT</name>
<evidence type="ECO:0000313" key="6">
    <source>
        <dbReference type="Proteomes" id="UP001628193"/>
    </source>
</evidence>
<sequence>MQGSVGRGMRYAVNGVVISLVLVLLLAIAEAGEGAAAPNAGVRIEHFTVPSGSQRRQATFRFNRAMVPFGDPRQRSEPFTLDCPVTGQGRWVDDRNWAFDFDHPLPTGLKCAFIREAGLRAVDGQPVGGERRFEFTTGEPVLTVFDPRQMISEDQVFLLGGLARLDHASVRQNLFCDIPGIGEEVGVRLITGEPLQALVKLSHPLMNHYARELTYGGLGRHFTPGLPETATREQRVVALAQQEDAPFVAVQCTQRFPSDASVGLVMKPGIRSTAGVTTRQPLRVAFKVKKGFTAEFTCPRANLDAQCMPILPMSLDFSAPIARVDAEKIRLKSQSGEIYPPRFDDEDRQWVNRVLFPGPFPVDHAFTLALPPGLKDDAERPLLDADRFPLTVRTDSTPPLAKFAAGFGFLEANVSNGGSGPAPGGAALPVTLRNLESLLPLDAAHPGSEEAEIASARAATPLERHWEAFRDRYWPKSSEIRGHRLRVEDPLAFLRWMERRTAVTQPRAVKHPQGEEQEEIKPGEQSVFDTPLLENKSLPEPFSVPRPGSGKSFEVVGIPLPKPGLYVVELASDRLGAHLHGESRPYYVPATVVVTNLAVHFKRGRDSSLVWVTSLDRGAPVADAQVTIGDCAGNRFVEGRTDAQGIFTVSGPLPGPESLPVCAGGQSRSHLVTARLGEDLSFDLSHWGEGLGVWDFNLGYEAWAERDSNEARFATVFDRALFRAGETVSMKHFARQTVERGLELPDKKRLGKACNIRHDGSGRVYANLPMNWDEKGTALNTWTIPPEAKSGTYEVFLTEAGQKNGHEIPTGQFRVESFRVPVIRGSISPKADTSPASGEVTLDLHAAFFSGGAAGHLPVRVRAMLQPRQLEFDGYPGFEIANGPLPKTHRGVAGEEEEPDGEVGDEREGLKKILPVQSLVLDATGSGRVALQDLPRTETPQTLLAEMEFLDANGDRQTHTTRILRLPSKVLLGISSDRRMDAPRQLGFQVVAVDGEGKPQAGVKVAVELFERKLYSHRKRLIGGFYEYDHHREARSFGEFCSGVTDAQGRLFCNRESPVKGEVALQAKAVDADGQPSFAHGIVWLNDSESQWFESVQNNRMDLIPEKPEYEPGEEAVVQVRMPFREATGLITVEREGVLEAFTRPLSGENPIIRVPIRDHYGPNVFISVLAVRGRVTGMAPTALLDLGKPAFRVGYAQLKVGWKGYALGVKVTTDKAVYPVRDKAEVAIAVTPPQGRSLPPDAEVAVAVVDEGLLELKPNDSWNLLATMMSKRSLHTETSTAQQHVIGRRHFGRKAGHPGGGGGRHPARQLFDTLLLWEGRVILDAKGEARVTVPINDQLSSFRVVAVASAGTDLFGTGAAGFRTGQDLILTSALPDLVREGDRFRAGFHVRNSSDRPLTVEVNATASVLVPAGGKNPEIDVPAGNPVTLTLAPGTGDLAIWEMAVPTDAGGLRWNVTATAPDASDRLITTQQVRPVHPVEVIQATLQSLAGPTTLPVSIPQDALPGKGGIRLLLQESLIGSLDGVREYMDQYPFTCLEQRVSKAVVMRDAESWNKVMASLPGHLDQDGLARYFPGSSPGSDSLTAYLLAVSHAGGLAIPEESRTRMLDGLQRFVEGKLLRRTPIPAADLNLRKLAALEAISRHRRVPVALAGTLGVDVEQWPASGLIDWVNLLNRTPEIPKQKQRLTEAMKALRGRLHIQGTAMTLSSESRDNLWWLMVSPETNLNRLLLTVAEDPAWRDDLPRLARGILARQVRGHWATTPANAWGVVALHAFASRFESGPVTGTSQGALAGESRSLNWRDQPRGGTMAFPWPSEGGPAELKVSHQGEGKPWLTVQSRAAIPLRESLNSGYRLTRAVTPIVRKNAEVWSAGDLLRVRLTIDAMTDMSWVAVSDPVPAGSVILGSGLGNDSAILDAGRKKGCMIRFEERTPEGYRAYFEWLPKGEWVVEYTLRLNHAGRFELPAARVEAMYAPDLFGALPLEPMIVAP</sequence>
<proteinExistence type="inferred from homology"/>
<feature type="domain" description="Alpha-2-macroglobulin" evidence="4">
    <location>
        <begin position="1315"/>
        <end position="1405"/>
    </location>
</feature>
<dbReference type="InterPro" id="IPR001599">
    <property type="entry name" value="Macroglobln_a2"/>
</dbReference>
<evidence type="ECO:0000256" key="2">
    <source>
        <dbReference type="SAM" id="MobiDB-lite"/>
    </source>
</evidence>
<organism evidence="5 6">
    <name type="scientific">Candidatus Magnetaquiglobus chichijimensis</name>
    <dbReference type="NCBI Taxonomy" id="3141448"/>
    <lineage>
        <taxon>Bacteria</taxon>
        <taxon>Pseudomonadati</taxon>
        <taxon>Pseudomonadota</taxon>
        <taxon>Magnetococcia</taxon>
        <taxon>Magnetococcales</taxon>
        <taxon>Candidatus Magnetaquicoccaceae</taxon>
        <taxon>Candidatus Magnetaquiglobus</taxon>
    </lineage>
</organism>
<evidence type="ECO:0000313" key="5">
    <source>
        <dbReference type="EMBL" id="GAB0057801.1"/>
    </source>
</evidence>
<evidence type="ECO:0000259" key="4">
    <source>
        <dbReference type="SMART" id="SM01360"/>
    </source>
</evidence>
<keyword evidence="6" id="KW-1185">Reference proteome</keyword>
<dbReference type="InterPro" id="IPR011625">
    <property type="entry name" value="A2M_N_BRD"/>
</dbReference>
<dbReference type="EMBL" id="BAAFGK010000004">
    <property type="protein sequence ID" value="GAB0057801.1"/>
    <property type="molecule type" value="Genomic_DNA"/>
</dbReference>
<evidence type="ECO:0008006" key="7">
    <source>
        <dbReference type="Google" id="ProtNLM"/>
    </source>
</evidence>
<accession>A0ABQ0CA86</accession>
<dbReference type="SMART" id="SM01359">
    <property type="entry name" value="A2M_N_2"/>
    <property type="match status" value="1"/>
</dbReference>
<feature type="region of interest" description="Disordered" evidence="2">
    <location>
        <begin position="505"/>
        <end position="527"/>
    </location>
</feature>
<dbReference type="InterPro" id="IPR051802">
    <property type="entry name" value="YfhM-like"/>
</dbReference>
<dbReference type="SMART" id="SM01360">
    <property type="entry name" value="A2M"/>
    <property type="match status" value="1"/>
</dbReference>
<reference evidence="5 6" key="2">
    <citation type="submission" date="2024-09" db="EMBL/GenBank/DDBJ databases">
        <title>Draft genome sequence of Candidatus Magnetaquicoccaceae bacterium FCR-1.</title>
        <authorList>
            <person name="Shimoshige H."/>
            <person name="Shimamura S."/>
            <person name="Taoka A."/>
            <person name="Kobayashi H."/>
            <person name="Maekawa T."/>
        </authorList>
    </citation>
    <scope>NUCLEOTIDE SEQUENCE [LARGE SCALE GENOMIC DNA]</scope>
    <source>
        <strain evidence="5 6">FCR-1</strain>
    </source>
</reference>
<dbReference type="InterPro" id="IPR041246">
    <property type="entry name" value="Bact_MG10"/>
</dbReference>
<dbReference type="Pfam" id="PF11974">
    <property type="entry name" value="bMG3"/>
    <property type="match status" value="1"/>
</dbReference>
<dbReference type="RefSeq" id="WP_420905490.1">
    <property type="nucleotide sequence ID" value="NZ_BAAFGK010000004.1"/>
</dbReference>
<evidence type="ECO:0000259" key="3">
    <source>
        <dbReference type="SMART" id="SM01359"/>
    </source>
</evidence>
<dbReference type="Pfam" id="PF17973">
    <property type="entry name" value="bMG10"/>
    <property type="match status" value="1"/>
</dbReference>
<dbReference type="Pfam" id="PF01835">
    <property type="entry name" value="MG2"/>
    <property type="match status" value="1"/>
</dbReference>
<dbReference type="Pfam" id="PF00207">
    <property type="entry name" value="A2M"/>
    <property type="match status" value="1"/>
</dbReference>
<evidence type="ECO:0000256" key="1">
    <source>
        <dbReference type="ARBA" id="ARBA00010556"/>
    </source>
</evidence>
<feature type="domain" description="Alpha-2-macroglobulin bait region" evidence="3">
    <location>
        <begin position="1101"/>
        <end position="1257"/>
    </location>
</feature>
<dbReference type="InterPro" id="IPR021868">
    <property type="entry name" value="Alpha_2_Macroglob_MG3"/>
</dbReference>
<comment type="similarity">
    <text evidence="1">Belongs to the protease inhibitor I39 (alpha-2-macroglobulin) family. Bacterial alpha-2-macroglobulin subfamily.</text>
</comment>
<comment type="caution">
    <text evidence="5">The sequence shown here is derived from an EMBL/GenBank/DDBJ whole genome shotgun (WGS) entry which is preliminary data.</text>
</comment>
<dbReference type="Proteomes" id="UP001628193">
    <property type="component" value="Unassembled WGS sequence"/>
</dbReference>
<dbReference type="Pfam" id="PF07703">
    <property type="entry name" value="A2M_BRD"/>
    <property type="match status" value="1"/>
</dbReference>
<reference evidence="5 6" key="1">
    <citation type="submission" date="2024-05" db="EMBL/GenBank/DDBJ databases">
        <authorList>
            <consortium name="Candidatus Magnetaquicoccaceae bacterium FCR-1 genome sequencing consortium"/>
            <person name="Shimoshige H."/>
            <person name="Shimamura S."/>
            <person name="Taoka A."/>
            <person name="Kobayashi H."/>
            <person name="Maekawa T."/>
        </authorList>
    </citation>
    <scope>NUCLEOTIDE SEQUENCE [LARGE SCALE GENOMIC DNA]</scope>
    <source>
        <strain evidence="5 6">FCR-1</strain>
    </source>
</reference>